<evidence type="ECO:0000256" key="1">
    <source>
        <dbReference type="SAM" id="Phobius"/>
    </source>
</evidence>
<feature type="transmembrane region" description="Helical" evidence="1">
    <location>
        <begin position="20"/>
        <end position="39"/>
    </location>
</feature>
<sequence length="198" mass="23419">MTSSSQNKPREPYSYIFRTIAYVLSLLLIPLNFAVLIWTKELEQSAGLARYTPYFASFLWIFVSTSTPVLCVDEFAKDRRLLPLMYAQFYAAIVFLRQYAVHIVRKEDGIVVHQEDIQWLFVIYVFTEIFYDCLVRGLGATEHDMATLRFCRLYRVYLFKAFVWLLSKVMVRLGVYDRVFTAETERETEILDEENRLL</sequence>
<evidence type="ECO:0000313" key="2">
    <source>
        <dbReference type="EMBL" id="KAK7469019.1"/>
    </source>
</evidence>
<feature type="transmembrane region" description="Helical" evidence="1">
    <location>
        <begin position="156"/>
        <end position="175"/>
    </location>
</feature>
<organism evidence="2 3">
    <name type="scientific">Marasmiellus scandens</name>
    <dbReference type="NCBI Taxonomy" id="2682957"/>
    <lineage>
        <taxon>Eukaryota</taxon>
        <taxon>Fungi</taxon>
        <taxon>Dikarya</taxon>
        <taxon>Basidiomycota</taxon>
        <taxon>Agaricomycotina</taxon>
        <taxon>Agaricomycetes</taxon>
        <taxon>Agaricomycetidae</taxon>
        <taxon>Agaricales</taxon>
        <taxon>Marasmiineae</taxon>
        <taxon>Omphalotaceae</taxon>
        <taxon>Marasmiellus</taxon>
    </lineage>
</organism>
<feature type="transmembrane region" description="Helical" evidence="1">
    <location>
        <begin position="117"/>
        <end position="135"/>
    </location>
</feature>
<keyword evidence="1" id="KW-0472">Membrane</keyword>
<feature type="transmembrane region" description="Helical" evidence="1">
    <location>
        <begin position="84"/>
        <end position="105"/>
    </location>
</feature>
<gene>
    <name evidence="2" type="ORF">VKT23_003513</name>
</gene>
<keyword evidence="1" id="KW-0812">Transmembrane</keyword>
<keyword evidence="1" id="KW-1133">Transmembrane helix</keyword>
<feature type="transmembrane region" description="Helical" evidence="1">
    <location>
        <begin position="51"/>
        <end position="72"/>
    </location>
</feature>
<keyword evidence="3" id="KW-1185">Reference proteome</keyword>
<proteinExistence type="predicted"/>
<comment type="caution">
    <text evidence="2">The sequence shown here is derived from an EMBL/GenBank/DDBJ whole genome shotgun (WGS) entry which is preliminary data.</text>
</comment>
<accession>A0ABR1JXH5</accession>
<name>A0ABR1JXH5_9AGAR</name>
<dbReference type="EMBL" id="JBANRG010000003">
    <property type="protein sequence ID" value="KAK7469019.1"/>
    <property type="molecule type" value="Genomic_DNA"/>
</dbReference>
<dbReference type="Proteomes" id="UP001498398">
    <property type="component" value="Unassembled WGS sequence"/>
</dbReference>
<reference evidence="2 3" key="1">
    <citation type="submission" date="2024-01" db="EMBL/GenBank/DDBJ databases">
        <title>A draft genome for the cacao thread blight pathogen Marasmiellus scandens.</title>
        <authorList>
            <person name="Baruah I.K."/>
            <person name="Leung J."/>
            <person name="Bukari Y."/>
            <person name="Amoako-Attah I."/>
            <person name="Meinhardt L.W."/>
            <person name="Bailey B.A."/>
            <person name="Cohen S.P."/>
        </authorList>
    </citation>
    <scope>NUCLEOTIDE SEQUENCE [LARGE SCALE GENOMIC DNA]</scope>
    <source>
        <strain evidence="2 3">GH-19</strain>
    </source>
</reference>
<protein>
    <submittedName>
        <fullName evidence="2">Uncharacterized protein</fullName>
    </submittedName>
</protein>
<evidence type="ECO:0000313" key="3">
    <source>
        <dbReference type="Proteomes" id="UP001498398"/>
    </source>
</evidence>